<sequence>MKHNPSSKQNQRISRISETTLVIGTDIAKHQHVARAFNYRGLLSLCSTFITCIVLMSIIMTAAPNNNKNFDSKINYHDPRIFSLAS</sequence>
<dbReference type="AlphaFoldDB" id="A0A2A6DYX0"/>
<gene>
    <name evidence="2" type="ORF">BLM47_09875</name>
</gene>
<evidence type="ECO:0000313" key="2">
    <source>
        <dbReference type="EMBL" id="PDO09943.1"/>
    </source>
</evidence>
<dbReference type="EMBL" id="MOXJ01000023">
    <property type="protein sequence ID" value="PDO09943.1"/>
    <property type="molecule type" value="Genomic_DNA"/>
</dbReference>
<reference evidence="2 3" key="1">
    <citation type="submission" date="2016-12" db="EMBL/GenBank/DDBJ databases">
        <title>Candidatus Reconcilibacillus cellulovorans genome.</title>
        <authorList>
            <person name="Kolinko S."/>
            <person name="Wu Y.-W."/>
            <person name="Tachea F."/>
            <person name="Denzel E."/>
            <person name="Hiras J."/>
            <person name="Baecker N."/>
            <person name="Chan L.J."/>
            <person name="Eichorst S.A."/>
            <person name="Frey D."/>
            <person name="Adams P.D."/>
            <person name="Pray T."/>
            <person name="Tanjore D."/>
            <person name="Petzold C.J."/>
            <person name="Gladden J.M."/>
            <person name="Simmons B.A."/>
            <person name="Singer S.W."/>
        </authorList>
    </citation>
    <scope>NUCLEOTIDE SEQUENCE [LARGE SCALE GENOMIC DNA]</scope>
    <source>
        <strain evidence="2">JTherm</strain>
    </source>
</reference>
<accession>A0A2A6DYX0</accession>
<comment type="caution">
    <text evidence="2">The sequence shown here is derived from an EMBL/GenBank/DDBJ whole genome shotgun (WGS) entry which is preliminary data.</text>
</comment>
<dbReference type="Proteomes" id="UP000243688">
    <property type="component" value="Unassembled WGS sequence"/>
</dbReference>
<keyword evidence="1" id="KW-0472">Membrane</keyword>
<proteinExistence type="predicted"/>
<evidence type="ECO:0000256" key="1">
    <source>
        <dbReference type="SAM" id="Phobius"/>
    </source>
</evidence>
<name>A0A2A6DYX0_9BACL</name>
<protein>
    <submittedName>
        <fullName evidence="2">Uncharacterized protein</fullName>
    </submittedName>
</protein>
<feature type="transmembrane region" description="Helical" evidence="1">
    <location>
        <begin position="42"/>
        <end position="63"/>
    </location>
</feature>
<keyword evidence="1" id="KW-0812">Transmembrane</keyword>
<keyword evidence="1" id="KW-1133">Transmembrane helix</keyword>
<organism evidence="2 3">
    <name type="scientific">Candidatus Reconcilbacillus cellulovorans</name>
    <dbReference type="NCBI Taxonomy" id="1906605"/>
    <lineage>
        <taxon>Bacteria</taxon>
        <taxon>Bacillati</taxon>
        <taxon>Bacillota</taxon>
        <taxon>Bacilli</taxon>
        <taxon>Bacillales</taxon>
        <taxon>Paenibacillaceae</taxon>
        <taxon>Candidatus Reconcilbacillus</taxon>
    </lineage>
</organism>
<evidence type="ECO:0000313" key="3">
    <source>
        <dbReference type="Proteomes" id="UP000243688"/>
    </source>
</evidence>